<protein>
    <recommendedName>
        <fullName evidence="5">Carboxypeptidase regulatory-like domain-containing protein</fullName>
    </recommendedName>
</protein>
<dbReference type="EMBL" id="CP029190">
    <property type="protein sequence ID" value="QES50277.1"/>
    <property type="molecule type" value="Genomic_DNA"/>
</dbReference>
<feature type="signal peptide" evidence="2">
    <location>
        <begin position="1"/>
        <end position="23"/>
    </location>
</feature>
<dbReference type="RefSeq" id="WP_150209946.1">
    <property type="nucleotide sequence ID" value="NZ_CP029190.1"/>
</dbReference>
<dbReference type="PROSITE" id="PS51257">
    <property type="entry name" value="PROKAR_LIPOPROTEIN"/>
    <property type="match status" value="1"/>
</dbReference>
<dbReference type="AlphaFoldDB" id="A0A5P2D7U4"/>
<evidence type="ECO:0008006" key="5">
    <source>
        <dbReference type="Google" id="ProtNLM"/>
    </source>
</evidence>
<gene>
    <name evidence="3" type="ORF">DEJ50_23070</name>
</gene>
<organism evidence="3 4">
    <name type="scientific">Streptomyces venezuelae</name>
    <dbReference type="NCBI Taxonomy" id="54571"/>
    <lineage>
        <taxon>Bacteria</taxon>
        <taxon>Bacillati</taxon>
        <taxon>Actinomycetota</taxon>
        <taxon>Actinomycetes</taxon>
        <taxon>Kitasatosporales</taxon>
        <taxon>Streptomycetaceae</taxon>
        <taxon>Streptomyces</taxon>
    </lineage>
</organism>
<evidence type="ECO:0000313" key="3">
    <source>
        <dbReference type="EMBL" id="QES50277.1"/>
    </source>
</evidence>
<evidence type="ECO:0000256" key="2">
    <source>
        <dbReference type="SAM" id="SignalP"/>
    </source>
</evidence>
<proteinExistence type="predicted"/>
<sequence length="173" mass="17858">MGQHTRRAAGIAAMALAVALVLAGCEEPSPDPKPGRSSTSDGGAKPTGKPDPKPSRKSTPPTSPGPEDSPSPEKPSPTPWVPKGPARLAGCGTHASGYQCSFRGSNFEPGEKIRLNRDGGNTGGNVLTADENGEFAIDLVSSTPSGTYTYVAHGQRSNRRATAEVRIIPGLWG</sequence>
<evidence type="ECO:0000313" key="4">
    <source>
        <dbReference type="Proteomes" id="UP000325211"/>
    </source>
</evidence>
<feature type="compositionally biased region" description="Pro residues" evidence="1">
    <location>
        <begin position="61"/>
        <end position="82"/>
    </location>
</feature>
<feature type="chain" id="PRO_5039422819" description="Carboxypeptidase regulatory-like domain-containing protein" evidence="2">
    <location>
        <begin position="24"/>
        <end position="173"/>
    </location>
</feature>
<name>A0A5P2D7U4_STRVZ</name>
<evidence type="ECO:0000256" key="1">
    <source>
        <dbReference type="SAM" id="MobiDB-lite"/>
    </source>
</evidence>
<accession>A0A5P2D7U4</accession>
<feature type="region of interest" description="Disordered" evidence="1">
    <location>
        <begin position="25"/>
        <end position="93"/>
    </location>
</feature>
<dbReference type="Proteomes" id="UP000325211">
    <property type="component" value="Chromosome"/>
</dbReference>
<keyword evidence="2" id="KW-0732">Signal</keyword>
<reference evidence="3 4" key="1">
    <citation type="submission" date="2018-05" db="EMBL/GenBank/DDBJ databases">
        <title>Streptomyces venezuelae.</title>
        <authorList>
            <person name="Kim W."/>
            <person name="Lee N."/>
            <person name="Cho B.-K."/>
        </authorList>
    </citation>
    <scope>NUCLEOTIDE SEQUENCE [LARGE SCALE GENOMIC DNA]</scope>
    <source>
        <strain evidence="3 4">ATCC 21782</strain>
    </source>
</reference>